<accession>A0ABT8RJB8</accession>
<dbReference type="RefSeq" id="WP_304434196.1">
    <property type="nucleotide sequence ID" value="NZ_JAUKUC010000001.1"/>
</dbReference>
<evidence type="ECO:0000313" key="1">
    <source>
        <dbReference type="EMBL" id="MDO1511145.1"/>
    </source>
</evidence>
<gene>
    <name evidence="1" type="ORF">Q2T41_00525</name>
</gene>
<reference evidence="1" key="1">
    <citation type="journal article" date="2014" name="Int. J. Syst. Evol. Microbiol.">
        <title>Complete genome of a new Firmicutes species belonging to the dominant human colonic microbiota ('Ruminococcus bicirculans') reveals two chromosomes and a selective capacity to utilize plant glucans.</title>
        <authorList>
            <consortium name="NISC Comparative Sequencing Program"/>
            <person name="Wegmann U."/>
            <person name="Louis P."/>
            <person name="Goesmann A."/>
            <person name="Henrissat B."/>
            <person name="Duncan S.H."/>
            <person name="Flint H.J."/>
        </authorList>
    </citation>
    <scope>NUCLEOTIDE SEQUENCE</scope>
    <source>
        <strain evidence="1">CECT 8869</strain>
    </source>
</reference>
<reference evidence="1" key="2">
    <citation type="submission" date="2023-06" db="EMBL/GenBank/DDBJ databases">
        <authorList>
            <person name="Lucena T."/>
            <person name="Sun Q."/>
        </authorList>
    </citation>
    <scope>NUCLEOTIDE SEQUENCE</scope>
    <source>
        <strain evidence="1">CECT 8869</strain>
    </source>
</reference>
<comment type="caution">
    <text evidence="1">The sequence shown here is derived from an EMBL/GenBank/DDBJ whole genome shotgun (WGS) entry which is preliminary data.</text>
</comment>
<dbReference type="Proteomes" id="UP001168579">
    <property type="component" value="Unassembled WGS sequence"/>
</dbReference>
<name>A0ABT8RJB8_9FLAO</name>
<proteinExistence type="predicted"/>
<dbReference type="EMBL" id="JAUKUC010000001">
    <property type="protein sequence ID" value="MDO1511145.1"/>
    <property type="molecule type" value="Genomic_DNA"/>
</dbReference>
<keyword evidence="2" id="KW-1185">Reference proteome</keyword>
<evidence type="ECO:0000313" key="2">
    <source>
        <dbReference type="Proteomes" id="UP001168579"/>
    </source>
</evidence>
<sequence>MNVILLVVKLTFKYTVLIASEMGYGPKETVELCTTTFVKLGLNGV</sequence>
<organism evidence="1 2">
    <name type="scientific">Maribacter confluentis</name>
    <dbReference type="NCBI Taxonomy" id="1656093"/>
    <lineage>
        <taxon>Bacteria</taxon>
        <taxon>Pseudomonadati</taxon>
        <taxon>Bacteroidota</taxon>
        <taxon>Flavobacteriia</taxon>
        <taxon>Flavobacteriales</taxon>
        <taxon>Flavobacteriaceae</taxon>
        <taxon>Maribacter</taxon>
    </lineage>
</organism>
<protein>
    <submittedName>
        <fullName evidence="1">Uncharacterized protein</fullName>
    </submittedName>
</protein>